<protein>
    <submittedName>
        <fullName evidence="2">ABC-type phosphate/phosphonate transport system periplasmic component-like protein</fullName>
    </submittedName>
</protein>
<evidence type="ECO:0000256" key="1">
    <source>
        <dbReference type="SAM" id="SignalP"/>
    </source>
</evidence>
<dbReference type="EMBL" id="CP001339">
    <property type="protein sequence ID" value="ACL71897.1"/>
    <property type="molecule type" value="Genomic_DNA"/>
</dbReference>
<proteinExistence type="predicted"/>
<organism evidence="2 3">
    <name type="scientific">Thioalkalivibrio sulfidiphilus (strain HL-EbGR7)</name>
    <dbReference type="NCBI Taxonomy" id="396588"/>
    <lineage>
        <taxon>Bacteria</taxon>
        <taxon>Pseudomonadati</taxon>
        <taxon>Pseudomonadota</taxon>
        <taxon>Gammaproteobacteria</taxon>
        <taxon>Chromatiales</taxon>
        <taxon>Ectothiorhodospiraceae</taxon>
        <taxon>Thioalkalivibrio</taxon>
    </lineage>
</organism>
<dbReference type="SUPFAM" id="SSF53850">
    <property type="entry name" value="Periplasmic binding protein-like II"/>
    <property type="match status" value="1"/>
</dbReference>
<evidence type="ECO:0000313" key="2">
    <source>
        <dbReference type="EMBL" id="ACL71897.1"/>
    </source>
</evidence>
<keyword evidence="1" id="KW-0732">Signal</keyword>
<feature type="signal peptide" evidence="1">
    <location>
        <begin position="1"/>
        <end position="17"/>
    </location>
</feature>
<reference evidence="2 3" key="1">
    <citation type="journal article" date="2011" name="Stand. Genomic Sci.">
        <title>Complete genome sequence of 'Thioalkalivibrio sulfidophilus' HL-EbGr7.</title>
        <authorList>
            <person name="Muyzer G."/>
            <person name="Sorokin D.Y."/>
            <person name="Mavromatis K."/>
            <person name="Lapidus A."/>
            <person name="Clum A."/>
            <person name="Ivanova N."/>
            <person name="Pati A."/>
            <person name="d'Haeseleer P."/>
            <person name="Woyke T."/>
            <person name="Kyrpides N.C."/>
        </authorList>
    </citation>
    <scope>NUCLEOTIDE SEQUENCE [LARGE SCALE GENOMIC DNA]</scope>
    <source>
        <strain evidence="2 3">HL-EbGR7</strain>
    </source>
</reference>
<dbReference type="AlphaFoldDB" id="B8GN36"/>
<dbReference type="Proteomes" id="UP000002383">
    <property type="component" value="Chromosome"/>
</dbReference>
<dbReference type="Gene3D" id="3.40.190.10">
    <property type="entry name" value="Periplasmic binding protein-like II"/>
    <property type="match status" value="2"/>
</dbReference>
<keyword evidence="3" id="KW-1185">Reference proteome</keyword>
<accession>B8GN36</accession>
<name>B8GN36_THISH</name>
<dbReference type="HOGENOM" id="CLU_051472_7_1_6"/>
<sequence precursor="true">MLLAWCLGAWVVAPVAAADSTAMRVSPPLFGVFPYMSPASLATRHGPLRAWLAQELDAPVNLVTAPDFKTFAQRTCQGDYVLTLTAPHLGRLAQRDCGQMVLAVTANRSAAVFVARRDAGLASLADLRGQTLHAPPELAIIHQLGIEALLQAGLDVDTELTIEVAQSHNSALLAVLQQGGVGLVGLPTWQDARRSGQDQLVEIFRTRDIPGFVLLGNPERLPAPRLAALSRDLLTLHAEPVGERYFQGSGLVRFMLPETGLLEALDPFADRAARALGGQ</sequence>
<dbReference type="eggNOG" id="COG3221">
    <property type="taxonomic scope" value="Bacteria"/>
</dbReference>
<dbReference type="Pfam" id="PF12974">
    <property type="entry name" value="Phosphonate-bd"/>
    <property type="match status" value="1"/>
</dbReference>
<dbReference type="STRING" id="396588.Tgr7_0806"/>
<dbReference type="KEGG" id="tgr:Tgr7_0806"/>
<feature type="chain" id="PRO_5002870384" evidence="1">
    <location>
        <begin position="18"/>
        <end position="279"/>
    </location>
</feature>
<evidence type="ECO:0000313" key="3">
    <source>
        <dbReference type="Proteomes" id="UP000002383"/>
    </source>
</evidence>
<gene>
    <name evidence="2" type="ordered locus">Tgr7_0806</name>
</gene>